<dbReference type="Proteomes" id="UP000479710">
    <property type="component" value="Unassembled WGS sequence"/>
</dbReference>
<keyword evidence="2" id="KW-1185">Reference proteome</keyword>
<accession>A0A6G1D3C1</accession>
<reference evidence="1 2" key="1">
    <citation type="submission" date="2019-11" db="EMBL/GenBank/DDBJ databases">
        <title>Whole genome sequence of Oryza granulata.</title>
        <authorList>
            <person name="Li W."/>
        </authorList>
    </citation>
    <scope>NUCLEOTIDE SEQUENCE [LARGE SCALE GENOMIC DNA]</scope>
    <source>
        <strain evidence="2">cv. Menghai</strain>
        <tissue evidence="1">Leaf</tissue>
    </source>
</reference>
<protein>
    <submittedName>
        <fullName evidence="1">Uncharacterized protein</fullName>
    </submittedName>
</protein>
<dbReference type="AlphaFoldDB" id="A0A6G1D3C1"/>
<name>A0A6G1D3C1_9ORYZ</name>
<gene>
    <name evidence="1" type="ORF">E2562_013251</name>
</gene>
<sequence>MPPMGSEEADMVLRELQRRRCANLEVSYECQVGANGHLEGIFWASTESGWDYFFLGMAGDQRTECLATGFADDMSLPDLFRHADAWTERLREDGVELDLVAAMSRLPPTTKH</sequence>
<evidence type="ECO:0000313" key="1">
    <source>
        <dbReference type="EMBL" id="KAF0906857.1"/>
    </source>
</evidence>
<evidence type="ECO:0000313" key="2">
    <source>
        <dbReference type="Proteomes" id="UP000479710"/>
    </source>
</evidence>
<proteinExistence type="predicted"/>
<dbReference type="EMBL" id="SPHZ02000007">
    <property type="protein sequence ID" value="KAF0906857.1"/>
    <property type="molecule type" value="Genomic_DNA"/>
</dbReference>
<comment type="caution">
    <text evidence="1">The sequence shown here is derived from an EMBL/GenBank/DDBJ whole genome shotgun (WGS) entry which is preliminary data.</text>
</comment>
<organism evidence="1 2">
    <name type="scientific">Oryza meyeriana var. granulata</name>
    <dbReference type="NCBI Taxonomy" id="110450"/>
    <lineage>
        <taxon>Eukaryota</taxon>
        <taxon>Viridiplantae</taxon>
        <taxon>Streptophyta</taxon>
        <taxon>Embryophyta</taxon>
        <taxon>Tracheophyta</taxon>
        <taxon>Spermatophyta</taxon>
        <taxon>Magnoliopsida</taxon>
        <taxon>Liliopsida</taxon>
        <taxon>Poales</taxon>
        <taxon>Poaceae</taxon>
        <taxon>BOP clade</taxon>
        <taxon>Oryzoideae</taxon>
        <taxon>Oryzeae</taxon>
        <taxon>Oryzinae</taxon>
        <taxon>Oryza</taxon>
        <taxon>Oryza meyeriana</taxon>
    </lineage>
</organism>